<dbReference type="EMBL" id="AJWZ01011456">
    <property type="protein sequence ID" value="EKC45203.1"/>
    <property type="molecule type" value="Genomic_DNA"/>
</dbReference>
<comment type="caution">
    <text evidence="1">The sequence shown here is derived from an EMBL/GenBank/DDBJ whole genome shotgun (WGS) entry which is preliminary data.</text>
</comment>
<accession>K1RIC6</accession>
<gene>
    <name evidence="1" type="ORF">OBE_17018</name>
</gene>
<protein>
    <recommendedName>
        <fullName evidence="2">Glycosyltransferase family 2 protein</fullName>
    </recommendedName>
</protein>
<reference evidence="1" key="1">
    <citation type="journal article" date="2013" name="Environ. Microbiol.">
        <title>Microbiota from the distal guts of lean and obese adolescents exhibit partial functional redundancy besides clear differences in community structure.</title>
        <authorList>
            <person name="Ferrer M."/>
            <person name="Ruiz A."/>
            <person name="Lanza F."/>
            <person name="Haange S.B."/>
            <person name="Oberbach A."/>
            <person name="Till H."/>
            <person name="Bargiela R."/>
            <person name="Campoy C."/>
            <person name="Segura M.T."/>
            <person name="Richter M."/>
            <person name="von Bergen M."/>
            <person name="Seifert J."/>
            <person name="Suarez A."/>
        </authorList>
    </citation>
    <scope>NUCLEOTIDE SEQUENCE</scope>
</reference>
<feature type="non-terminal residue" evidence="1">
    <location>
        <position position="31"/>
    </location>
</feature>
<dbReference type="InterPro" id="IPR029044">
    <property type="entry name" value="Nucleotide-diphossugar_trans"/>
</dbReference>
<proteinExistence type="predicted"/>
<organism evidence="1">
    <name type="scientific">human gut metagenome</name>
    <dbReference type="NCBI Taxonomy" id="408170"/>
    <lineage>
        <taxon>unclassified sequences</taxon>
        <taxon>metagenomes</taxon>
        <taxon>organismal metagenomes</taxon>
    </lineage>
</organism>
<name>K1RIC6_9ZZZZ</name>
<dbReference type="Gene3D" id="3.90.550.10">
    <property type="entry name" value="Spore Coat Polysaccharide Biosynthesis Protein SpsA, Chain A"/>
    <property type="match status" value="1"/>
</dbReference>
<dbReference type="AlphaFoldDB" id="K1RIC6"/>
<sequence length="31" mass="3621">MPTVSVIVPNYCHAPYLEQRIESILQQTFQD</sequence>
<dbReference type="SUPFAM" id="SSF53448">
    <property type="entry name" value="Nucleotide-diphospho-sugar transferases"/>
    <property type="match status" value="1"/>
</dbReference>
<evidence type="ECO:0000313" key="1">
    <source>
        <dbReference type="EMBL" id="EKC45203.1"/>
    </source>
</evidence>
<evidence type="ECO:0008006" key="2">
    <source>
        <dbReference type="Google" id="ProtNLM"/>
    </source>
</evidence>